<protein>
    <recommendedName>
        <fullName evidence="3">Transposase</fullName>
    </recommendedName>
</protein>
<gene>
    <name evidence="1" type="ORF">GCM10009838_54620</name>
</gene>
<evidence type="ECO:0000313" key="1">
    <source>
        <dbReference type="EMBL" id="GAA1985364.1"/>
    </source>
</evidence>
<evidence type="ECO:0008006" key="3">
    <source>
        <dbReference type="Google" id="ProtNLM"/>
    </source>
</evidence>
<dbReference type="Proteomes" id="UP001499854">
    <property type="component" value="Unassembled WGS sequence"/>
</dbReference>
<comment type="caution">
    <text evidence="1">The sequence shown here is derived from an EMBL/GenBank/DDBJ whole genome shotgun (WGS) entry which is preliminary data.</text>
</comment>
<dbReference type="EMBL" id="BAAAQM010000035">
    <property type="protein sequence ID" value="GAA1985364.1"/>
    <property type="molecule type" value="Genomic_DNA"/>
</dbReference>
<accession>A0ABN2SG03</accession>
<reference evidence="1 2" key="1">
    <citation type="journal article" date="2019" name="Int. J. Syst. Evol. Microbiol.">
        <title>The Global Catalogue of Microorganisms (GCM) 10K type strain sequencing project: providing services to taxonomists for standard genome sequencing and annotation.</title>
        <authorList>
            <consortium name="The Broad Institute Genomics Platform"/>
            <consortium name="The Broad Institute Genome Sequencing Center for Infectious Disease"/>
            <person name="Wu L."/>
            <person name="Ma J."/>
        </authorList>
    </citation>
    <scope>NUCLEOTIDE SEQUENCE [LARGE SCALE GENOMIC DNA]</scope>
    <source>
        <strain evidence="1 2">JCM 16013</strain>
    </source>
</reference>
<sequence length="108" mass="12185">MWEPPRWLSIQRRRLVEIHLLGATKGFHAVSGVLNREKAGCDRTIGVSRGKSQRETPTLRRYQASMITLVLPNRPPTAGTVYIFIAKYSVQLAMTGGKIMDLEHCRHG</sequence>
<keyword evidence="2" id="KW-1185">Reference proteome</keyword>
<organism evidence="1 2">
    <name type="scientific">Catenulispora subtropica</name>
    <dbReference type="NCBI Taxonomy" id="450798"/>
    <lineage>
        <taxon>Bacteria</taxon>
        <taxon>Bacillati</taxon>
        <taxon>Actinomycetota</taxon>
        <taxon>Actinomycetes</taxon>
        <taxon>Catenulisporales</taxon>
        <taxon>Catenulisporaceae</taxon>
        <taxon>Catenulispora</taxon>
    </lineage>
</organism>
<proteinExistence type="predicted"/>
<name>A0ABN2SG03_9ACTN</name>
<evidence type="ECO:0000313" key="2">
    <source>
        <dbReference type="Proteomes" id="UP001499854"/>
    </source>
</evidence>